<feature type="domain" description="FecR protein" evidence="2">
    <location>
        <begin position="123"/>
        <end position="220"/>
    </location>
</feature>
<dbReference type="Pfam" id="PF04773">
    <property type="entry name" value="FecR"/>
    <property type="match status" value="1"/>
</dbReference>
<dbReference type="InterPro" id="IPR006860">
    <property type="entry name" value="FecR"/>
</dbReference>
<dbReference type="PANTHER" id="PTHR30273:SF2">
    <property type="entry name" value="PROTEIN FECR"/>
    <property type="match status" value="1"/>
</dbReference>
<evidence type="ECO:0000256" key="1">
    <source>
        <dbReference type="SAM" id="Phobius"/>
    </source>
</evidence>
<dbReference type="Gene3D" id="3.55.50.30">
    <property type="match status" value="1"/>
</dbReference>
<dbReference type="RefSeq" id="WP_074921440.1">
    <property type="nucleotide sequence ID" value="NZ_CP141274.1"/>
</dbReference>
<evidence type="ECO:0000259" key="2">
    <source>
        <dbReference type="Pfam" id="PF04773"/>
    </source>
</evidence>
<protein>
    <submittedName>
        <fullName evidence="3">FecR family protein</fullName>
    </submittedName>
</protein>
<organism evidence="3 4">
    <name type="scientific">Delftia lacustris</name>
    <dbReference type="NCBI Taxonomy" id="558537"/>
    <lineage>
        <taxon>Bacteria</taxon>
        <taxon>Pseudomonadati</taxon>
        <taxon>Pseudomonadota</taxon>
        <taxon>Betaproteobacteria</taxon>
        <taxon>Burkholderiales</taxon>
        <taxon>Comamonadaceae</taxon>
        <taxon>Delftia</taxon>
    </lineage>
</organism>
<dbReference type="GeneID" id="94691295"/>
<sequence>MASAPSERMVEHALTLIVQSEIAPDPVAHQARLTLGEWREKSARHDAAAREAHLRWNMLGGLSGGLREQFQETALLADSASRSTRSVQRRKLLLSFAGLLGTGALAGRGAYWYWQQPLHTSAYATRNSQMLKVTLADGKAPLQASRIELAPQSAIAVTLYRQRRSVSMSRGEARFEVASDPDRPFEVITREARIEVVGTVFTVRDRGGTVTVGVEHGHVRVRVLGRDAQDPTTEAAATLDLLPGQVVDIRNGQPEAVRQADAATLSAWREGWLVFENTPLAEALATVNAYRTQPIEAADARVAALRLTGRFRANDSAGLLAVLPSILPLRVRAQADGSVQLQAL</sequence>
<gene>
    <name evidence="3" type="ORF">SAMN05421547_105241</name>
</gene>
<dbReference type="Proteomes" id="UP000183417">
    <property type="component" value="Unassembled WGS sequence"/>
</dbReference>
<reference evidence="3 4" key="1">
    <citation type="submission" date="2016-10" db="EMBL/GenBank/DDBJ databases">
        <authorList>
            <person name="de Groot N.N."/>
        </authorList>
    </citation>
    <scope>NUCLEOTIDE SEQUENCE [LARGE SCALE GENOMIC DNA]</scope>
    <source>
        <strain evidence="3 4">LMG 24775</strain>
    </source>
</reference>
<proteinExistence type="predicted"/>
<keyword evidence="1" id="KW-0812">Transmembrane</keyword>
<dbReference type="GO" id="GO:0016989">
    <property type="term" value="F:sigma factor antagonist activity"/>
    <property type="evidence" value="ECO:0007669"/>
    <property type="project" value="TreeGrafter"/>
</dbReference>
<evidence type="ECO:0000313" key="4">
    <source>
        <dbReference type="Proteomes" id="UP000183417"/>
    </source>
</evidence>
<feature type="transmembrane region" description="Helical" evidence="1">
    <location>
        <begin position="92"/>
        <end position="114"/>
    </location>
</feature>
<name>A0A1H3KNS0_9BURK</name>
<dbReference type="EMBL" id="FNPE01000005">
    <property type="protein sequence ID" value="SDY53244.1"/>
    <property type="molecule type" value="Genomic_DNA"/>
</dbReference>
<dbReference type="InterPro" id="IPR012373">
    <property type="entry name" value="Ferrdict_sens_TM"/>
</dbReference>
<accession>A0A1H3KNS0</accession>
<keyword evidence="1" id="KW-1133">Transmembrane helix</keyword>
<dbReference type="AlphaFoldDB" id="A0A1H3KNS0"/>
<evidence type="ECO:0000313" key="3">
    <source>
        <dbReference type="EMBL" id="SDY53244.1"/>
    </source>
</evidence>
<dbReference type="PIRSF" id="PIRSF018266">
    <property type="entry name" value="FecR"/>
    <property type="match status" value="1"/>
</dbReference>
<dbReference type="Gene3D" id="2.60.120.1440">
    <property type="match status" value="1"/>
</dbReference>
<dbReference type="PANTHER" id="PTHR30273">
    <property type="entry name" value="PERIPLASMIC SIGNAL SENSOR AND SIGMA FACTOR ACTIVATOR FECR-RELATED"/>
    <property type="match status" value="1"/>
</dbReference>
<keyword evidence="1" id="KW-0472">Membrane</keyword>